<evidence type="ECO:0000313" key="3">
    <source>
        <dbReference type="EMBL" id="CAE0714109.1"/>
    </source>
</evidence>
<evidence type="ECO:0000256" key="2">
    <source>
        <dbReference type="SAM" id="SignalP"/>
    </source>
</evidence>
<evidence type="ECO:0000256" key="1">
    <source>
        <dbReference type="SAM" id="MobiDB-lite"/>
    </source>
</evidence>
<name>A0A7S4AG32_9STRA</name>
<dbReference type="EMBL" id="HBIX01008903">
    <property type="protein sequence ID" value="CAE0714109.1"/>
    <property type="molecule type" value="Transcribed_RNA"/>
</dbReference>
<sequence>MSFLLRRCRCPTIAFLLVLVVLLSIVPPSSQWISSSICSARRIPTSSSSSPTLLGTATSSSSTGNSDNEGGASTLRSYEYDGWKLTYRTIPEDNNSNNNGNNNNKKDCDDDHHNVLLIHPIGIGLASWFWDPLLGRIRDKNNAIADEKDSGNTAVAVAAAAASEPKPKTLRAYAPNLIGCGISEGSDAWDPDQRGLFVPLGWVKGCEALMNHVRDDAEFDDNNNGNNNTNQPQQKQWTVVAQGGLAPVGVLLAARNPETITKLVLASPPTWKDMTTPVPQAELERNYNFLRSPVLGKLAFFFLEKRSFIEFFSNLFLFTTKDDDNNKDDKNKDDNNNSGCDIETWLDYTERELCEQARPPVQAFNAGLCMNRSFEEELRTIISGNQQEQPTRVVVVQGENDKRQRSEYTTSTTAARQNNDSNSDLSKNNCELIVVPGTTNVVPWESPEAFADLLY</sequence>
<feature type="compositionally biased region" description="Low complexity" evidence="1">
    <location>
        <begin position="42"/>
        <end position="64"/>
    </location>
</feature>
<feature type="region of interest" description="Disordered" evidence="1">
    <location>
        <begin position="400"/>
        <end position="427"/>
    </location>
</feature>
<dbReference type="InterPro" id="IPR029058">
    <property type="entry name" value="AB_hydrolase_fold"/>
</dbReference>
<dbReference type="AlphaFoldDB" id="A0A7S4AG32"/>
<feature type="signal peptide" evidence="2">
    <location>
        <begin position="1"/>
        <end position="31"/>
    </location>
</feature>
<accession>A0A7S4AG32</accession>
<feature type="compositionally biased region" description="Polar residues" evidence="1">
    <location>
        <begin position="407"/>
        <end position="417"/>
    </location>
</feature>
<feature type="compositionally biased region" description="Low complexity" evidence="1">
    <location>
        <begin position="418"/>
        <end position="427"/>
    </location>
</feature>
<organism evidence="3">
    <name type="scientific">Pseudo-nitzschia australis</name>
    <dbReference type="NCBI Taxonomy" id="44445"/>
    <lineage>
        <taxon>Eukaryota</taxon>
        <taxon>Sar</taxon>
        <taxon>Stramenopiles</taxon>
        <taxon>Ochrophyta</taxon>
        <taxon>Bacillariophyta</taxon>
        <taxon>Bacillariophyceae</taxon>
        <taxon>Bacillariophycidae</taxon>
        <taxon>Bacillariales</taxon>
        <taxon>Bacillariaceae</taxon>
        <taxon>Pseudo-nitzschia</taxon>
    </lineage>
</organism>
<reference evidence="3" key="1">
    <citation type="submission" date="2021-01" db="EMBL/GenBank/DDBJ databases">
        <authorList>
            <person name="Corre E."/>
            <person name="Pelletier E."/>
            <person name="Niang G."/>
            <person name="Scheremetjew M."/>
            <person name="Finn R."/>
            <person name="Kale V."/>
            <person name="Holt S."/>
            <person name="Cochrane G."/>
            <person name="Meng A."/>
            <person name="Brown T."/>
            <person name="Cohen L."/>
        </authorList>
    </citation>
    <scope>NUCLEOTIDE SEQUENCE</scope>
    <source>
        <strain evidence="3">10249 10 AB</strain>
    </source>
</reference>
<evidence type="ECO:0008006" key="4">
    <source>
        <dbReference type="Google" id="ProtNLM"/>
    </source>
</evidence>
<protein>
    <recommendedName>
        <fullName evidence="4">AB hydrolase-1 domain-containing protein</fullName>
    </recommendedName>
</protein>
<feature type="region of interest" description="Disordered" evidence="1">
    <location>
        <begin position="42"/>
        <end position="73"/>
    </location>
</feature>
<dbReference type="SUPFAM" id="SSF53474">
    <property type="entry name" value="alpha/beta-Hydrolases"/>
    <property type="match status" value="1"/>
</dbReference>
<gene>
    <name evidence="3" type="ORF">PAUS00366_LOCUS6861</name>
</gene>
<proteinExistence type="predicted"/>
<keyword evidence="2" id="KW-0732">Signal</keyword>
<feature type="chain" id="PRO_5031276864" description="AB hydrolase-1 domain-containing protein" evidence="2">
    <location>
        <begin position="32"/>
        <end position="455"/>
    </location>
</feature>
<dbReference type="Gene3D" id="3.40.50.1820">
    <property type="entry name" value="alpha/beta hydrolase"/>
    <property type="match status" value="1"/>
</dbReference>